<keyword evidence="4 6" id="KW-0862">Zinc</keyword>
<dbReference type="PANTHER" id="PTHR24215:SF10">
    <property type="entry name" value="RHO-GTPASE-ACTIVATING PROTEIN LRG1"/>
    <property type="match status" value="1"/>
</dbReference>
<accession>A0A0C3CH58</accession>
<gene>
    <name evidence="9" type="ORF">M413DRAFT_63148</name>
</gene>
<proteinExistence type="predicted"/>
<dbReference type="HOGENOM" id="CLU_003767_0_0_1"/>
<evidence type="ECO:0000256" key="7">
    <source>
        <dbReference type="SAM" id="MobiDB-lite"/>
    </source>
</evidence>
<evidence type="ECO:0000256" key="4">
    <source>
        <dbReference type="ARBA" id="ARBA00022833"/>
    </source>
</evidence>
<dbReference type="GO" id="GO:0030695">
    <property type="term" value="F:GTPase regulator activity"/>
    <property type="evidence" value="ECO:0007669"/>
    <property type="project" value="UniProtKB-ARBA"/>
</dbReference>
<reference evidence="10" key="2">
    <citation type="submission" date="2015-01" db="EMBL/GenBank/DDBJ databases">
        <title>Evolutionary Origins and Diversification of the Mycorrhizal Mutualists.</title>
        <authorList>
            <consortium name="DOE Joint Genome Institute"/>
            <consortium name="Mycorrhizal Genomics Consortium"/>
            <person name="Kohler A."/>
            <person name="Kuo A."/>
            <person name="Nagy L.G."/>
            <person name="Floudas D."/>
            <person name="Copeland A."/>
            <person name="Barry K.W."/>
            <person name="Cichocki N."/>
            <person name="Veneault-Fourrey C."/>
            <person name="LaButti K."/>
            <person name="Lindquist E.A."/>
            <person name="Lipzen A."/>
            <person name="Lundell T."/>
            <person name="Morin E."/>
            <person name="Murat C."/>
            <person name="Riley R."/>
            <person name="Ohm R."/>
            <person name="Sun H."/>
            <person name="Tunlid A."/>
            <person name="Henrissat B."/>
            <person name="Grigoriev I.V."/>
            <person name="Hibbett D.S."/>
            <person name="Martin F."/>
        </authorList>
    </citation>
    <scope>NUCLEOTIDE SEQUENCE [LARGE SCALE GENOMIC DNA]</scope>
    <source>
        <strain evidence="10">h7</strain>
    </source>
</reference>
<keyword evidence="3" id="KW-0677">Repeat</keyword>
<evidence type="ECO:0000256" key="3">
    <source>
        <dbReference type="ARBA" id="ARBA00022737"/>
    </source>
</evidence>
<feature type="compositionally biased region" description="Low complexity" evidence="7">
    <location>
        <begin position="277"/>
        <end position="288"/>
    </location>
</feature>
<feature type="domain" description="LIM zinc-binding" evidence="8">
    <location>
        <begin position="204"/>
        <end position="268"/>
    </location>
</feature>
<evidence type="ECO:0000259" key="8">
    <source>
        <dbReference type="PROSITE" id="PS50023"/>
    </source>
</evidence>
<sequence length="820" mass="87797">MGFCRHCGDIVAGDRCRCGGRPADPVISWKRINPSSNGHDRWSKTYVSSQSSAPPQNIEPATYVQTKQTVTSATTANPRGSNPTKRFPLPKSTSLSYLKHGVSDHISLVTSQSSRPPSPLKISTTLADSRDDILPSFLPHEPTLSKVYGSVLQPKDTLTLHSCAVCSIVFPPDATIYPNPDPSQSEEKHFLCRPCFTTSGGSKGICPSCSRPVLTLKAEGGFIHSGGSYWHTRCYNCAACFRNIGDNPMVDLFGRPSCIECFDNCLREPSTPKKNKTSTANSPSTSNPGGLNVSYGRKSRESSPALEELEHRLGLAKSGGTRESSPVTGDHGHLLPERQGNAHSPSTLFSERRLSQMNTPQLQDSRPGQSLHHISTQGFLSQSPRQARTNSPAKLLPTHAPTHGPGSGESFHYANPRSCDDQSNDTTDPTLTEMASPISNCIANAHTTASLKPSNPASSLNPSTAQQNASSTYLSMNIETASLCSKCLKPILNAREGGQFVTVPGSDENDVPQIYHTDCFKCAVCSRPFNETKKCLGQVSFVKCEAGPAHVQCAPAEQFVFQRQTSQKSFQTPSTPLQTATFPPQGFNAMLSPPVPSKIIFQPLDTSRSPSKPRFGGQTACPGCHKSVSVMERGVVPGPQGTRWHASCLICGGRRETTRAQLLGRGRDEKSKGCGKKLDSAAKSDREGGVWCRECLLMLGVGGSPQASPTRISPTPPFADAISPSKIIPQFTGNTTISRQFTGLAGGDGVLRQLTGGGLSPTRSISPTKQLGLMGNGVGTKRPRPKSVIGMRTSKSVDEGRGVFLVKQLTGSTVNEGWEP</sequence>
<evidence type="ECO:0000256" key="5">
    <source>
        <dbReference type="ARBA" id="ARBA00023242"/>
    </source>
</evidence>
<dbReference type="SMART" id="SM00132">
    <property type="entry name" value="LIM"/>
    <property type="match status" value="2"/>
</dbReference>
<evidence type="ECO:0000313" key="9">
    <source>
        <dbReference type="EMBL" id="KIM48070.1"/>
    </source>
</evidence>
<dbReference type="GO" id="GO:0030036">
    <property type="term" value="P:actin cytoskeleton organization"/>
    <property type="evidence" value="ECO:0007669"/>
    <property type="project" value="TreeGrafter"/>
</dbReference>
<dbReference type="CDD" id="cd08368">
    <property type="entry name" value="LIM"/>
    <property type="match status" value="2"/>
</dbReference>
<evidence type="ECO:0000256" key="6">
    <source>
        <dbReference type="PROSITE-ProRule" id="PRU00125"/>
    </source>
</evidence>
<keyword evidence="10" id="KW-1185">Reference proteome</keyword>
<dbReference type="Proteomes" id="UP000053424">
    <property type="component" value="Unassembled WGS sequence"/>
</dbReference>
<keyword evidence="6" id="KW-0440">LIM domain</keyword>
<feature type="region of interest" description="Disordered" evidence="7">
    <location>
        <begin position="34"/>
        <end position="57"/>
    </location>
</feature>
<evidence type="ECO:0000256" key="2">
    <source>
        <dbReference type="ARBA" id="ARBA00022723"/>
    </source>
</evidence>
<dbReference type="EMBL" id="KN831769">
    <property type="protein sequence ID" value="KIM48070.1"/>
    <property type="molecule type" value="Genomic_DNA"/>
</dbReference>
<dbReference type="PANTHER" id="PTHR24215">
    <property type="entry name" value="RHO-GTPASE-ACTIVATING PROTEIN LRG1"/>
    <property type="match status" value="1"/>
</dbReference>
<feature type="compositionally biased region" description="Polar residues" evidence="7">
    <location>
        <begin position="45"/>
        <end position="55"/>
    </location>
</feature>
<evidence type="ECO:0000256" key="1">
    <source>
        <dbReference type="ARBA" id="ARBA00004123"/>
    </source>
</evidence>
<dbReference type="PROSITE" id="PS00478">
    <property type="entry name" value="LIM_DOMAIN_1"/>
    <property type="match status" value="1"/>
</dbReference>
<feature type="region of interest" description="Disordered" evidence="7">
    <location>
        <begin position="271"/>
        <end position="433"/>
    </location>
</feature>
<keyword evidence="2 6" id="KW-0479">Metal-binding</keyword>
<name>A0A0C3CH58_HEBCY</name>
<dbReference type="STRING" id="686832.A0A0C3CH58"/>
<dbReference type="Gene3D" id="2.10.110.10">
    <property type="entry name" value="Cysteine Rich Protein"/>
    <property type="match status" value="3"/>
</dbReference>
<feature type="compositionally biased region" description="Polar residues" evidence="7">
    <location>
        <begin position="341"/>
        <end position="392"/>
    </location>
</feature>
<feature type="domain" description="LIM zinc-binding" evidence="8">
    <location>
        <begin position="482"/>
        <end position="555"/>
    </location>
</feature>
<comment type="subcellular location">
    <subcellularLocation>
        <location evidence="1">Nucleus</location>
    </subcellularLocation>
</comment>
<dbReference type="OrthoDB" id="1112565at2759"/>
<dbReference type="GO" id="GO:0005634">
    <property type="term" value="C:nucleus"/>
    <property type="evidence" value="ECO:0007669"/>
    <property type="project" value="UniProtKB-SubCell"/>
</dbReference>
<dbReference type="AlphaFoldDB" id="A0A0C3CH58"/>
<dbReference type="GO" id="GO:0046872">
    <property type="term" value="F:metal ion binding"/>
    <property type="evidence" value="ECO:0007669"/>
    <property type="project" value="UniProtKB-KW"/>
</dbReference>
<reference evidence="9 10" key="1">
    <citation type="submission" date="2014-04" db="EMBL/GenBank/DDBJ databases">
        <authorList>
            <consortium name="DOE Joint Genome Institute"/>
            <person name="Kuo A."/>
            <person name="Gay G."/>
            <person name="Dore J."/>
            <person name="Kohler A."/>
            <person name="Nagy L.G."/>
            <person name="Floudas D."/>
            <person name="Copeland A."/>
            <person name="Barry K.W."/>
            <person name="Cichocki N."/>
            <person name="Veneault-Fourrey C."/>
            <person name="LaButti K."/>
            <person name="Lindquist E.A."/>
            <person name="Lipzen A."/>
            <person name="Lundell T."/>
            <person name="Morin E."/>
            <person name="Murat C."/>
            <person name="Sun H."/>
            <person name="Tunlid A."/>
            <person name="Henrissat B."/>
            <person name="Grigoriev I.V."/>
            <person name="Hibbett D.S."/>
            <person name="Martin F."/>
            <person name="Nordberg H.P."/>
            <person name="Cantor M.N."/>
            <person name="Hua S.X."/>
        </authorList>
    </citation>
    <scope>NUCLEOTIDE SEQUENCE [LARGE SCALE GENOMIC DNA]</scope>
    <source>
        <strain evidence="10">h7</strain>
    </source>
</reference>
<dbReference type="InterPro" id="IPR001781">
    <property type="entry name" value="Znf_LIM"/>
</dbReference>
<protein>
    <recommendedName>
        <fullName evidence="8">LIM zinc-binding domain-containing protein</fullName>
    </recommendedName>
</protein>
<keyword evidence="5" id="KW-0539">Nucleus</keyword>
<dbReference type="GO" id="GO:0005737">
    <property type="term" value="C:cytoplasm"/>
    <property type="evidence" value="ECO:0007669"/>
    <property type="project" value="TreeGrafter"/>
</dbReference>
<evidence type="ECO:0000313" key="10">
    <source>
        <dbReference type="Proteomes" id="UP000053424"/>
    </source>
</evidence>
<dbReference type="PROSITE" id="PS50023">
    <property type="entry name" value="LIM_DOMAIN_2"/>
    <property type="match status" value="2"/>
</dbReference>
<organism evidence="9 10">
    <name type="scientific">Hebeloma cylindrosporum</name>
    <dbReference type="NCBI Taxonomy" id="76867"/>
    <lineage>
        <taxon>Eukaryota</taxon>
        <taxon>Fungi</taxon>
        <taxon>Dikarya</taxon>
        <taxon>Basidiomycota</taxon>
        <taxon>Agaricomycotina</taxon>
        <taxon>Agaricomycetes</taxon>
        <taxon>Agaricomycetidae</taxon>
        <taxon>Agaricales</taxon>
        <taxon>Agaricineae</taxon>
        <taxon>Hymenogastraceae</taxon>
        <taxon>Hebeloma</taxon>
    </lineage>
</organism>